<dbReference type="SMART" id="SM00267">
    <property type="entry name" value="GGDEF"/>
    <property type="match status" value="1"/>
</dbReference>
<dbReference type="InterPro" id="IPR013783">
    <property type="entry name" value="Ig-like_fold"/>
</dbReference>
<evidence type="ECO:0000313" key="7">
    <source>
        <dbReference type="Proteomes" id="UP001142810"/>
    </source>
</evidence>
<dbReference type="GO" id="GO:0052621">
    <property type="term" value="F:diguanylate cyclase activity"/>
    <property type="evidence" value="ECO:0007669"/>
    <property type="project" value="UniProtKB-EC"/>
</dbReference>
<gene>
    <name evidence="6" type="ORF">OPS25_10555</name>
</gene>
<dbReference type="InterPro" id="IPR043128">
    <property type="entry name" value="Rev_trsase/Diguanyl_cyclase"/>
</dbReference>
<keyword evidence="3" id="KW-0812">Transmembrane</keyword>
<evidence type="ECO:0000259" key="5">
    <source>
        <dbReference type="PROSITE" id="PS50887"/>
    </source>
</evidence>
<keyword evidence="4" id="KW-0732">Signal</keyword>
<keyword evidence="3" id="KW-1133">Transmembrane helix</keyword>
<dbReference type="SUPFAM" id="SSF55073">
    <property type="entry name" value="Nucleotide cyclase"/>
    <property type="match status" value="1"/>
</dbReference>
<dbReference type="Gene3D" id="3.30.70.270">
    <property type="match status" value="1"/>
</dbReference>
<dbReference type="EC" id="2.7.7.65" evidence="1"/>
<keyword evidence="6" id="KW-0808">Transferase</keyword>
<evidence type="ECO:0000256" key="1">
    <source>
        <dbReference type="ARBA" id="ARBA00012528"/>
    </source>
</evidence>
<dbReference type="NCBIfam" id="TIGR00254">
    <property type="entry name" value="GGDEF"/>
    <property type="match status" value="1"/>
</dbReference>
<dbReference type="InterPro" id="IPR050469">
    <property type="entry name" value="Diguanylate_Cyclase"/>
</dbReference>
<evidence type="ECO:0000256" key="3">
    <source>
        <dbReference type="SAM" id="Phobius"/>
    </source>
</evidence>
<dbReference type="InterPro" id="IPR029787">
    <property type="entry name" value="Nucleotide_cyclase"/>
</dbReference>
<dbReference type="SUPFAM" id="SSF50998">
    <property type="entry name" value="Quinoprotein alcohol dehydrogenase-like"/>
    <property type="match status" value="1"/>
</dbReference>
<comment type="caution">
    <text evidence="6">The sequence shown here is derived from an EMBL/GenBank/DDBJ whole genome shotgun (WGS) entry which is preliminary data.</text>
</comment>
<dbReference type="Proteomes" id="UP001142810">
    <property type="component" value="Unassembled WGS sequence"/>
</dbReference>
<dbReference type="SUPFAM" id="SSF63829">
    <property type="entry name" value="Calcium-dependent phosphotriesterase"/>
    <property type="match status" value="1"/>
</dbReference>
<dbReference type="Pfam" id="PF07495">
    <property type="entry name" value="Y_Y_Y"/>
    <property type="match status" value="1"/>
</dbReference>
<dbReference type="InterPro" id="IPR015943">
    <property type="entry name" value="WD40/YVTN_repeat-like_dom_sf"/>
</dbReference>
<dbReference type="InterPro" id="IPR000160">
    <property type="entry name" value="GGDEF_dom"/>
</dbReference>
<keyword evidence="6" id="KW-0548">Nucleotidyltransferase</keyword>
<protein>
    <recommendedName>
        <fullName evidence="1">diguanylate cyclase</fullName>
        <ecNumber evidence="1">2.7.7.65</ecNumber>
    </recommendedName>
</protein>
<comment type="catalytic activity">
    <reaction evidence="2">
        <text>2 GTP = 3',3'-c-di-GMP + 2 diphosphate</text>
        <dbReference type="Rhea" id="RHEA:24898"/>
        <dbReference type="ChEBI" id="CHEBI:33019"/>
        <dbReference type="ChEBI" id="CHEBI:37565"/>
        <dbReference type="ChEBI" id="CHEBI:58805"/>
        <dbReference type="EC" id="2.7.7.65"/>
    </reaction>
</comment>
<dbReference type="PANTHER" id="PTHR45138">
    <property type="entry name" value="REGULATORY COMPONENTS OF SENSORY TRANSDUCTION SYSTEM"/>
    <property type="match status" value="1"/>
</dbReference>
<accession>A0ABT3P844</accession>
<reference evidence="6" key="1">
    <citation type="submission" date="2022-11" db="EMBL/GenBank/DDBJ databases">
        <title>Alteromonas sp. nov., isolated from sea water of the Qingdao.</title>
        <authorList>
            <person name="Wang Q."/>
        </authorList>
    </citation>
    <scope>NUCLEOTIDE SEQUENCE</scope>
    <source>
        <strain evidence="6">ASW11-7</strain>
    </source>
</reference>
<organism evidence="6 7">
    <name type="scientific">Alteromonas aquimaris</name>
    <dbReference type="NCBI Taxonomy" id="2998417"/>
    <lineage>
        <taxon>Bacteria</taxon>
        <taxon>Pseudomonadati</taxon>
        <taxon>Pseudomonadota</taxon>
        <taxon>Gammaproteobacteria</taxon>
        <taxon>Alteromonadales</taxon>
        <taxon>Alteromonadaceae</taxon>
        <taxon>Alteromonas/Salinimonas group</taxon>
        <taxon>Alteromonas</taxon>
    </lineage>
</organism>
<dbReference type="InterPro" id="IPR011123">
    <property type="entry name" value="Y_Y_Y"/>
</dbReference>
<dbReference type="Gene3D" id="2.130.10.10">
    <property type="entry name" value="YVTN repeat-like/Quinoprotein amine dehydrogenase"/>
    <property type="match status" value="2"/>
</dbReference>
<dbReference type="InterPro" id="IPR011047">
    <property type="entry name" value="Quinoprotein_ADH-like_sf"/>
</dbReference>
<sequence length="1047" mass="115771">MKIQVRFSHCLWCVLFWLSVGPSVQADTLFEHPVFHSPLENVSGVDGDIVSITEDKQGFIWFVASNGLWRWDSHIAERAKFVGAFTDKFTPIVQTAVTDTHGQVWVGTNRGVYRLDSEKRTLIAVSPSLSGLSIQDVVVFNNPTTTMYFSTDRSVYRYQPGQDQLESIDMPFEARVHALHGLGQQLYVGSGKGLLQLDTAQTPLRLLPVPGFPPDIRISAVTSTLAQQLLVGTASHGLFEQTGAQVFEQISFDAEAEPWIYALSVINPSTVLLGTFGKGLISLDLTSDSFKRTTFDPLHPAGLASDNIWTLHTDSRGLVWIGANTALQLYDANNRGVKHILGGVTAAGGLLQRQVHAVQAYDKYLIAGTGSSGLEKLNPVSGESITLLNESNDPIETLALIDAKRLFASSNFASTLIDLSTATHQSLQIPGRPVNKYTAAIVQTDDTLWVGGTDGLWAYQAEQESVKNWLTDASYERRVASLLATDERLWIGTWQGLHVLDKPSASSKVVVAPQAPALLQEQFIADIYLDSLEQLWAATSNAGLFIYRKNNGWHQIDVDVTQAGGTVEAIAGEVNGHIYASTAKSIVAVDIETLHVSPVVHGPGAINAPFRRGAATIAHNDVVVFGGANGLTLLEPDALTWTPSPLPIVFTESTILTADNKTLAPSLYAKEIQTPALAKRLSFEFTALNYVTPQQIVYRYRLHGFDDSWVMVDSKHRVATFTQPDPGVYQLQIQYSYDGVNWQANGIERIINVPAAWYQTWMAKVTLLVILVVVTVGLHRMRVRKLHSRQLILEQRVAARTAELVNANKVLQQQAQALRDASLTDALTGLHNRRFLAQNIERDVAKLDRYYADCQKNAVIPDDTSDLLFFLIDIDHFKSINDNYGHPIGDKVLIETAARLTQVFREIDYLIRWGGEEFLVVVHDTPRAEAATLAERVRNSISTQPYSIKESETIDVTCSIGYAAYPLNCSYFSSLSWETTLGIADLALYAAKNNQRNTWFGFTMTNEKANKAAMQKIQHEPAFVFEFGKIEKPQPHAANKPRHRPHT</sequence>
<evidence type="ECO:0000256" key="4">
    <source>
        <dbReference type="SAM" id="SignalP"/>
    </source>
</evidence>
<evidence type="ECO:0000256" key="2">
    <source>
        <dbReference type="ARBA" id="ARBA00034247"/>
    </source>
</evidence>
<evidence type="ECO:0000313" key="6">
    <source>
        <dbReference type="EMBL" id="MCW8108933.1"/>
    </source>
</evidence>
<dbReference type="Gene3D" id="2.60.40.10">
    <property type="entry name" value="Immunoglobulins"/>
    <property type="match status" value="1"/>
</dbReference>
<proteinExistence type="predicted"/>
<dbReference type="CDD" id="cd01949">
    <property type="entry name" value="GGDEF"/>
    <property type="match status" value="1"/>
</dbReference>
<dbReference type="Pfam" id="PF00990">
    <property type="entry name" value="GGDEF"/>
    <property type="match status" value="1"/>
</dbReference>
<keyword evidence="7" id="KW-1185">Reference proteome</keyword>
<dbReference type="PROSITE" id="PS50887">
    <property type="entry name" value="GGDEF"/>
    <property type="match status" value="1"/>
</dbReference>
<feature type="chain" id="PRO_5045917154" description="diguanylate cyclase" evidence="4">
    <location>
        <begin position="27"/>
        <end position="1047"/>
    </location>
</feature>
<keyword evidence="3" id="KW-0472">Membrane</keyword>
<name>A0ABT3P844_9ALTE</name>
<feature type="signal peptide" evidence="4">
    <location>
        <begin position="1"/>
        <end position="26"/>
    </location>
</feature>
<dbReference type="EMBL" id="JAPFRD010000011">
    <property type="protein sequence ID" value="MCW8108933.1"/>
    <property type="molecule type" value="Genomic_DNA"/>
</dbReference>
<feature type="domain" description="GGDEF" evidence="5">
    <location>
        <begin position="865"/>
        <end position="1004"/>
    </location>
</feature>
<dbReference type="RefSeq" id="WP_265617683.1">
    <property type="nucleotide sequence ID" value="NZ_JAPFRD010000011.1"/>
</dbReference>
<dbReference type="PANTHER" id="PTHR45138:SF9">
    <property type="entry name" value="DIGUANYLATE CYCLASE DGCM-RELATED"/>
    <property type="match status" value="1"/>
</dbReference>
<feature type="transmembrane region" description="Helical" evidence="3">
    <location>
        <begin position="761"/>
        <end position="779"/>
    </location>
</feature>